<sequence length="467" mass="49788">MYSAPYGFPNAVPGSGGAAGPTFNGGAPQPQNTHMQPGPSPNQPQMMYSNQQFPMTAQGHFSGANPAAMMAAAGPAAMMQNPGMPQMAPNGQMAYQTPFTSSPYGGGVPATAAPQPQFPPNYTMAGTMPHQFQPNAGGIPQQQMQQQMMQRMYPSQQNGPVMGASTPQRQFNPRQGTPGQSTTSQQGQFVAPPNQQGTPQGQIPNNAQQPPMSVTTPQTPTFPSNGQGASANGSTKESTPLSPGTESRERETFSLLLNINQELLYESIQLQNTRAELKRELKREPSAGVDGGGSGTGENLDMLKQEKLIQLDYAHCMRRLQGNLTYLAALADRKVGQVPPCPAHLMPPPLNLSIKMRAPTAPGADSNENPSEPDPERDEKDRLLTADREERDKLLKELYKKLQAQFPGIDPRREPAFAMPNPGAQQPNNGQRPGGAGQGPPSNQGSPAPNPQAQRSGQTPTQGAPMQ</sequence>
<feature type="compositionally biased region" description="Low complexity" evidence="1">
    <location>
        <begin position="420"/>
        <end position="431"/>
    </location>
</feature>
<feature type="region of interest" description="Disordered" evidence="1">
    <location>
        <begin position="404"/>
        <end position="467"/>
    </location>
</feature>
<name>A0A1J7JVA5_9PEZI</name>
<protein>
    <submittedName>
        <fullName evidence="2">Uncharacterized protein</fullName>
    </submittedName>
</protein>
<organism evidence="2 3">
    <name type="scientific">Coniochaeta ligniaria NRRL 30616</name>
    <dbReference type="NCBI Taxonomy" id="1408157"/>
    <lineage>
        <taxon>Eukaryota</taxon>
        <taxon>Fungi</taxon>
        <taxon>Dikarya</taxon>
        <taxon>Ascomycota</taxon>
        <taxon>Pezizomycotina</taxon>
        <taxon>Sordariomycetes</taxon>
        <taxon>Sordariomycetidae</taxon>
        <taxon>Coniochaetales</taxon>
        <taxon>Coniochaetaceae</taxon>
        <taxon>Coniochaeta</taxon>
    </lineage>
</organism>
<feature type="region of interest" description="Disordered" evidence="1">
    <location>
        <begin position="349"/>
        <end position="389"/>
    </location>
</feature>
<feature type="compositionally biased region" description="Polar residues" evidence="1">
    <location>
        <begin position="193"/>
        <end position="245"/>
    </location>
</feature>
<dbReference type="InParanoid" id="A0A1J7JVA5"/>
<feature type="region of interest" description="Disordered" evidence="1">
    <location>
        <begin position="15"/>
        <end position="47"/>
    </location>
</feature>
<evidence type="ECO:0000313" key="2">
    <source>
        <dbReference type="EMBL" id="OIW31674.1"/>
    </source>
</evidence>
<dbReference type="EMBL" id="KV875095">
    <property type="protein sequence ID" value="OIW31674.1"/>
    <property type="molecule type" value="Genomic_DNA"/>
</dbReference>
<feature type="compositionally biased region" description="Low complexity" evidence="1">
    <location>
        <begin position="141"/>
        <end position="157"/>
    </location>
</feature>
<feature type="region of interest" description="Disordered" evidence="1">
    <location>
        <begin position="133"/>
        <end position="249"/>
    </location>
</feature>
<accession>A0A1J7JVA5</accession>
<feature type="compositionally biased region" description="Basic and acidic residues" evidence="1">
    <location>
        <begin position="377"/>
        <end position="389"/>
    </location>
</feature>
<keyword evidence="3" id="KW-1185">Reference proteome</keyword>
<gene>
    <name evidence="2" type="ORF">CONLIGDRAFT_234884</name>
</gene>
<dbReference type="AlphaFoldDB" id="A0A1J7JVA5"/>
<evidence type="ECO:0000256" key="1">
    <source>
        <dbReference type="SAM" id="MobiDB-lite"/>
    </source>
</evidence>
<dbReference type="Proteomes" id="UP000182658">
    <property type="component" value="Unassembled WGS sequence"/>
</dbReference>
<dbReference type="STRING" id="1408157.A0A1J7JVA5"/>
<feature type="compositionally biased region" description="Polar residues" evidence="1">
    <location>
        <begin position="165"/>
        <end position="174"/>
    </location>
</feature>
<feature type="compositionally biased region" description="Low complexity" evidence="1">
    <location>
        <begin position="175"/>
        <end position="188"/>
    </location>
</feature>
<proteinExistence type="predicted"/>
<reference evidence="2 3" key="1">
    <citation type="submission" date="2016-10" db="EMBL/GenBank/DDBJ databases">
        <title>Draft genome sequence of Coniochaeta ligniaria NRRL30616, a lignocellulolytic fungus for bioabatement of inhibitors in plant biomass hydrolysates.</title>
        <authorList>
            <consortium name="DOE Joint Genome Institute"/>
            <person name="Jimenez D.J."/>
            <person name="Hector R.E."/>
            <person name="Riley R."/>
            <person name="Sun H."/>
            <person name="Grigoriev I.V."/>
            <person name="Van Elsas J.D."/>
            <person name="Nichols N.N."/>
        </authorList>
    </citation>
    <scope>NUCLEOTIDE SEQUENCE [LARGE SCALE GENOMIC DNA]</scope>
    <source>
        <strain evidence="2 3">NRRL 30616</strain>
    </source>
</reference>
<evidence type="ECO:0000313" key="3">
    <source>
        <dbReference type="Proteomes" id="UP000182658"/>
    </source>
</evidence>
<dbReference type="OrthoDB" id="2530523at2759"/>
<feature type="compositionally biased region" description="Polar residues" evidence="1">
    <location>
        <begin position="442"/>
        <end position="467"/>
    </location>
</feature>